<dbReference type="Proteomes" id="UP000316887">
    <property type="component" value="Unassembled WGS sequence"/>
</dbReference>
<evidence type="ECO:0000256" key="1">
    <source>
        <dbReference type="ARBA" id="ARBA00023027"/>
    </source>
</evidence>
<proteinExistence type="predicted"/>
<dbReference type="PANTHER" id="PTHR43574">
    <property type="entry name" value="EPIMERASE-RELATED"/>
    <property type="match status" value="1"/>
</dbReference>
<accession>A0A542W188</accession>
<dbReference type="AlphaFoldDB" id="A0A542W188"/>
<comment type="caution">
    <text evidence="3">The sequence shown here is derived from an EMBL/GenBank/DDBJ whole genome shotgun (WGS) entry which is preliminary data.</text>
</comment>
<dbReference type="InterPro" id="IPR001509">
    <property type="entry name" value="Epimerase_deHydtase"/>
</dbReference>
<evidence type="ECO:0000313" key="3">
    <source>
        <dbReference type="EMBL" id="TQL17355.1"/>
    </source>
</evidence>
<dbReference type="SUPFAM" id="SSF51735">
    <property type="entry name" value="NAD(P)-binding Rossmann-fold domains"/>
    <property type="match status" value="1"/>
</dbReference>
<protein>
    <submittedName>
        <fullName evidence="3">UDP-glucuronate 4-epimerase</fullName>
    </submittedName>
</protein>
<sequence>MAILITGIAGFIGSSAAKALLQRGEELIGIDNLNDYYDPELKKHRLAEIEKIANGKLHFFEVDFSDAHQLNNILKKYDFDRIIHLGAQAGVRYSLLNPAAYGNSNLIGHLNILEIARQRKVRHMVYASSSSVYGNRSPLPFNIDSHPDYPVSLYAATKRAGEMISESYAYLYRIPLTGIRFFTVYGPWGRPDMAMWIFTQRILNQKPIMLFNNGNMLRDFTYIDDAVAGLISALDHPPKDNNEIKSGGSLNPHNLYNIGNNHPETLSYLVERLEQACGCQAITELKPMQAGDVPATYADIETSKRDLDFSPKISLDVGTHHFVTWFRRYIAI</sequence>
<keyword evidence="1" id="KW-0520">NAD</keyword>
<gene>
    <name evidence="3" type="ORF">FBY58_0930</name>
</gene>
<evidence type="ECO:0000313" key="4">
    <source>
        <dbReference type="Proteomes" id="UP000316887"/>
    </source>
</evidence>
<reference evidence="3 4" key="1">
    <citation type="submission" date="2019-06" db="EMBL/GenBank/DDBJ databases">
        <title>Genome sequencing of Zymomonas mobilis strains for genetic engineering and biofuel applications.</title>
        <authorList>
            <person name="Teravest M."/>
        </authorList>
    </citation>
    <scope>NUCLEOTIDE SEQUENCE [LARGE SCALE GENOMIC DNA]</scope>
    <source>
        <strain evidence="3 4">AN0101</strain>
    </source>
</reference>
<dbReference type="OrthoDB" id="9801785at2"/>
<dbReference type="PRINTS" id="PR01713">
    <property type="entry name" value="NUCEPIMERASE"/>
</dbReference>
<evidence type="ECO:0000259" key="2">
    <source>
        <dbReference type="Pfam" id="PF01370"/>
    </source>
</evidence>
<dbReference type="EMBL" id="VFOF01000001">
    <property type="protein sequence ID" value="TQL17355.1"/>
    <property type="molecule type" value="Genomic_DNA"/>
</dbReference>
<feature type="domain" description="NAD-dependent epimerase/dehydratase" evidence="2">
    <location>
        <begin position="3"/>
        <end position="240"/>
    </location>
</feature>
<dbReference type="Pfam" id="PF01370">
    <property type="entry name" value="Epimerase"/>
    <property type="match status" value="1"/>
</dbReference>
<name>A0A542W188_ZYMMB</name>
<dbReference type="InterPro" id="IPR036291">
    <property type="entry name" value="NAD(P)-bd_dom_sf"/>
</dbReference>
<organism evidence="3 4">
    <name type="scientific">Zymomonas mobilis</name>
    <dbReference type="NCBI Taxonomy" id="542"/>
    <lineage>
        <taxon>Bacteria</taxon>
        <taxon>Pseudomonadati</taxon>
        <taxon>Pseudomonadota</taxon>
        <taxon>Alphaproteobacteria</taxon>
        <taxon>Sphingomonadales</taxon>
        <taxon>Zymomonadaceae</taxon>
        <taxon>Zymomonas</taxon>
    </lineage>
</organism>
<dbReference type="RefSeq" id="WP_141919701.1">
    <property type="nucleotide sequence ID" value="NZ_VFOF01000001.1"/>
</dbReference>
<dbReference type="Gene3D" id="3.40.50.720">
    <property type="entry name" value="NAD(P)-binding Rossmann-like Domain"/>
    <property type="match status" value="1"/>
</dbReference>